<dbReference type="AlphaFoldDB" id="A0A5B0RSS3"/>
<organism evidence="1 2">
    <name type="scientific">Puccinia graminis f. sp. tritici</name>
    <dbReference type="NCBI Taxonomy" id="56615"/>
    <lineage>
        <taxon>Eukaryota</taxon>
        <taxon>Fungi</taxon>
        <taxon>Dikarya</taxon>
        <taxon>Basidiomycota</taxon>
        <taxon>Pucciniomycotina</taxon>
        <taxon>Pucciniomycetes</taxon>
        <taxon>Pucciniales</taxon>
        <taxon>Pucciniaceae</taxon>
        <taxon>Puccinia</taxon>
    </lineage>
</organism>
<sequence>MKAVFITGFNDFFGMIFLQECLVGEAAGLPRATLGKLEMALNEALKTDYVCWKAQKLKEASKMLLPDS</sequence>
<accession>A0A5B0RSS3</accession>
<evidence type="ECO:0000313" key="2">
    <source>
        <dbReference type="Proteomes" id="UP000325313"/>
    </source>
</evidence>
<name>A0A5B0RSS3_PUCGR</name>
<comment type="caution">
    <text evidence="1">The sequence shown here is derived from an EMBL/GenBank/DDBJ whole genome shotgun (WGS) entry which is preliminary data.</text>
</comment>
<reference evidence="1 2" key="1">
    <citation type="submission" date="2019-05" db="EMBL/GenBank/DDBJ databases">
        <title>Emergence of the Ug99 lineage of the wheat stem rust pathogen through somatic hybridization.</title>
        <authorList>
            <person name="Li F."/>
            <person name="Upadhyaya N.M."/>
            <person name="Sperschneider J."/>
            <person name="Matny O."/>
            <person name="Nguyen-Phuc H."/>
            <person name="Mago R."/>
            <person name="Raley C."/>
            <person name="Miller M.E."/>
            <person name="Silverstein K.A.T."/>
            <person name="Henningsen E."/>
            <person name="Hirsch C.D."/>
            <person name="Visser B."/>
            <person name="Pretorius Z.A."/>
            <person name="Steffenson B.J."/>
            <person name="Schwessinger B."/>
            <person name="Dodds P.N."/>
            <person name="Figueroa M."/>
        </authorList>
    </citation>
    <scope>NUCLEOTIDE SEQUENCE [LARGE SCALE GENOMIC DNA]</scope>
    <source>
        <strain evidence="1 2">Ug99</strain>
    </source>
</reference>
<proteinExistence type="predicted"/>
<protein>
    <submittedName>
        <fullName evidence="1">Uncharacterized protein</fullName>
    </submittedName>
</protein>
<dbReference type="Proteomes" id="UP000325313">
    <property type="component" value="Unassembled WGS sequence"/>
</dbReference>
<dbReference type="EMBL" id="VDEP01000157">
    <property type="protein sequence ID" value="KAA1127634.1"/>
    <property type="molecule type" value="Genomic_DNA"/>
</dbReference>
<gene>
    <name evidence="1" type="ORF">PGTUg99_002474</name>
</gene>
<evidence type="ECO:0000313" key="1">
    <source>
        <dbReference type="EMBL" id="KAA1127634.1"/>
    </source>
</evidence>